<evidence type="ECO:0008006" key="4">
    <source>
        <dbReference type="Google" id="ProtNLM"/>
    </source>
</evidence>
<feature type="signal peptide" evidence="1">
    <location>
        <begin position="1"/>
        <end position="32"/>
    </location>
</feature>
<protein>
    <recommendedName>
        <fullName evidence="4">Copper(I)-binding protein</fullName>
    </recommendedName>
</protein>
<gene>
    <name evidence="2" type="ORF">GCM10023175_01800</name>
</gene>
<dbReference type="InterPro" id="IPR007410">
    <property type="entry name" value="LpqE-like"/>
</dbReference>
<dbReference type="Proteomes" id="UP001501598">
    <property type="component" value="Unassembled WGS sequence"/>
</dbReference>
<dbReference type="EMBL" id="BAABGT010000003">
    <property type="protein sequence ID" value="GAA4535767.1"/>
    <property type="molecule type" value="Genomic_DNA"/>
</dbReference>
<dbReference type="Pfam" id="PF04314">
    <property type="entry name" value="PCuAC"/>
    <property type="match status" value="1"/>
</dbReference>
<reference evidence="3" key="1">
    <citation type="journal article" date="2019" name="Int. J. Syst. Evol. Microbiol.">
        <title>The Global Catalogue of Microorganisms (GCM) 10K type strain sequencing project: providing services to taxonomists for standard genome sequencing and annotation.</title>
        <authorList>
            <consortium name="The Broad Institute Genomics Platform"/>
            <consortium name="The Broad Institute Genome Sequencing Center for Infectious Disease"/>
            <person name="Wu L."/>
            <person name="Ma J."/>
        </authorList>
    </citation>
    <scope>NUCLEOTIDE SEQUENCE [LARGE SCALE GENOMIC DNA]</scope>
    <source>
        <strain evidence="3">JCM 17906</strain>
    </source>
</reference>
<dbReference type="InterPro" id="IPR036182">
    <property type="entry name" value="PCuAC_sf"/>
</dbReference>
<dbReference type="Gene3D" id="2.60.40.1890">
    <property type="entry name" value="PCu(A)C copper chaperone"/>
    <property type="match status" value="1"/>
</dbReference>
<keyword evidence="3" id="KW-1185">Reference proteome</keyword>
<evidence type="ECO:0000313" key="2">
    <source>
        <dbReference type="EMBL" id="GAA4535767.1"/>
    </source>
</evidence>
<dbReference type="PROSITE" id="PS51257">
    <property type="entry name" value="PROKAR_LIPOPROTEIN"/>
    <property type="match status" value="1"/>
</dbReference>
<name>A0ABP8RCW0_9PSEU</name>
<feature type="chain" id="PRO_5046218157" description="Copper(I)-binding protein" evidence="1">
    <location>
        <begin position="33"/>
        <end position="197"/>
    </location>
</feature>
<dbReference type="RefSeq" id="WP_345411682.1">
    <property type="nucleotide sequence ID" value="NZ_BAABGT010000003.1"/>
</dbReference>
<sequence>MSRASTTQRPSARLVRVLGAVSAVAVAGAALAGCGAGQQAQTAQQVAAVAGASASAGDIAVRNAEIAYPSGLSPEAAIYRAGGTAPVALTIVNQGARTDRLLSASSPAGGTVTLTGEQTLAPALAVVSGSQDDLAALPGAKQLTIEITGLREDILSGRTYPLVLNFQNAGRVEVGLPVASPTVPRVDEAPAGEGGGH</sequence>
<evidence type="ECO:0000256" key="1">
    <source>
        <dbReference type="SAM" id="SignalP"/>
    </source>
</evidence>
<comment type="caution">
    <text evidence="2">The sequence shown here is derived from an EMBL/GenBank/DDBJ whole genome shotgun (WGS) entry which is preliminary data.</text>
</comment>
<organism evidence="2 3">
    <name type="scientific">Pseudonocardia xishanensis</name>
    <dbReference type="NCBI Taxonomy" id="630995"/>
    <lineage>
        <taxon>Bacteria</taxon>
        <taxon>Bacillati</taxon>
        <taxon>Actinomycetota</taxon>
        <taxon>Actinomycetes</taxon>
        <taxon>Pseudonocardiales</taxon>
        <taxon>Pseudonocardiaceae</taxon>
        <taxon>Pseudonocardia</taxon>
    </lineage>
</organism>
<accession>A0ABP8RCW0</accession>
<evidence type="ECO:0000313" key="3">
    <source>
        <dbReference type="Proteomes" id="UP001501598"/>
    </source>
</evidence>
<dbReference type="SUPFAM" id="SSF110087">
    <property type="entry name" value="DR1885-like metal-binding protein"/>
    <property type="match status" value="1"/>
</dbReference>
<keyword evidence="1" id="KW-0732">Signal</keyword>
<proteinExistence type="predicted"/>